<accession>A0AAD8IBK0</accession>
<name>A0AAD8IBK0_9APIA</name>
<sequence>MNFIGLSTARNSGKDCYNMLNHYPCSTNIWSDIWKVPVPPKICTFLWKFEHGVIPTNLLFSNRMGTSNVPSICKWCNGSDESQQHLFFDCQLACWGWECLESWWSINIKHLLRPVSSLSVLCVGK</sequence>
<evidence type="ECO:0000259" key="1">
    <source>
        <dbReference type="Pfam" id="PF13966"/>
    </source>
</evidence>
<dbReference type="EMBL" id="JAUIZM010000005">
    <property type="protein sequence ID" value="KAK1382520.1"/>
    <property type="molecule type" value="Genomic_DNA"/>
</dbReference>
<dbReference type="Proteomes" id="UP001237642">
    <property type="component" value="Unassembled WGS sequence"/>
</dbReference>
<dbReference type="AlphaFoldDB" id="A0AAD8IBK0"/>
<reference evidence="2" key="2">
    <citation type="submission" date="2023-05" db="EMBL/GenBank/DDBJ databases">
        <authorList>
            <person name="Schelkunov M.I."/>
        </authorList>
    </citation>
    <scope>NUCLEOTIDE SEQUENCE</scope>
    <source>
        <strain evidence="2">Hsosn_3</strain>
        <tissue evidence="2">Leaf</tissue>
    </source>
</reference>
<comment type="caution">
    <text evidence="2">The sequence shown here is derived from an EMBL/GenBank/DDBJ whole genome shotgun (WGS) entry which is preliminary data.</text>
</comment>
<dbReference type="InterPro" id="IPR026960">
    <property type="entry name" value="RVT-Znf"/>
</dbReference>
<feature type="domain" description="Reverse transcriptase zinc-binding" evidence="1">
    <location>
        <begin position="14"/>
        <end position="97"/>
    </location>
</feature>
<proteinExistence type="predicted"/>
<protein>
    <recommendedName>
        <fullName evidence="1">Reverse transcriptase zinc-binding domain-containing protein</fullName>
    </recommendedName>
</protein>
<gene>
    <name evidence="2" type="ORF">POM88_020255</name>
</gene>
<evidence type="ECO:0000313" key="2">
    <source>
        <dbReference type="EMBL" id="KAK1382520.1"/>
    </source>
</evidence>
<evidence type="ECO:0000313" key="3">
    <source>
        <dbReference type="Proteomes" id="UP001237642"/>
    </source>
</evidence>
<dbReference type="Pfam" id="PF13966">
    <property type="entry name" value="zf-RVT"/>
    <property type="match status" value="1"/>
</dbReference>
<reference evidence="2" key="1">
    <citation type="submission" date="2023-02" db="EMBL/GenBank/DDBJ databases">
        <title>Genome of toxic invasive species Heracleum sosnowskyi carries increased number of genes despite the absence of recent whole-genome duplications.</title>
        <authorList>
            <person name="Schelkunov M."/>
            <person name="Shtratnikova V."/>
            <person name="Makarenko M."/>
            <person name="Klepikova A."/>
            <person name="Omelchenko D."/>
            <person name="Novikova G."/>
            <person name="Obukhova E."/>
            <person name="Bogdanov V."/>
            <person name="Penin A."/>
            <person name="Logacheva M."/>
        </authorList>
    </citation>
    <scope>NUCLEOTIDE SEQUENCE</scope>
    <source>
        <strain evidence="2">Hsosn_3</strain>
        <tissue evidence="2">Leaf</tissue>
    </source>
</reference>
<keyword evidence="3" id="KW-1185">Reference proteome</keyword>
<organism evidence="2 3">
    <name type="scientific">Heracleum sosnowskyi</name>
    <dbReference type="NCBI Taxonomy" id="360622"/>
    <lineage>
        <taxon>Eukaryota</taxon>
        <taxon>Viridiplantae</taxon>
        <taxon>Streptophyta</taxon>
        <taxon>Embryophyta</taxon>
        <taxon>Tracheophyta</taxon>
        <taxon>Spermatophyta</taxon>
        <taxon>Magnoliopsida</taxon>
        <taxon>eudicotyledons</taxon>
        <taxon>Gunneridae</taxon>
        <taxon>Pentapetalae</taxon>
        <taxon>asterids</taxon>
        <taxon>campanulids</taxon>
        <taxon>Apiales</taxon>
        <taxon>Apiaceae</taxon>
        <taxon>Apioideae</taxon>
        <taxon>apioid superclade</taxon>
        <taxon>Tordylieae</taxon>
        <taxon>Tordyliinae</taxon>
        <taxon>Heracleum</taxon>
    </lineage>
</organism>